<dbReference type="PANTHER" id="PTHR47326">
    <property type="entry name" value="TRANSPOSABLE ELEMENT TC3 TRANSPOSASE-LIKE PROTEIN"/>
    <property type="match status" value="1"/>
</dbReference>
<evidence type="ECO:0000256" key="1">
    <source>
        <dbReference type="SAM" id="MobiDB-lite"/>
    </source>
</evidence>
<gene>
    <name evidence="2" type="ORF">PR048_019353</name>
</gene>
<accession>A0ABQ9H3C3</accession>
<keyword evidence="3" id="KW-1185">Reference proteome</keyword>
<dbReference type="PANTHER" id="PTHR47326:SF1">
    <property type="entry name" value="HTH PSQ-TYPE DOMAIN-CONTAINING PROTEIN"/>
    <property type="match status" value="1"/>
</dbReference>
<dbReference type="EMBL" id="JARBHB010000007">
    <property type="protein sequence ID" value="KAJ8878767.1"/>
    <property type="molecule type" value="Genomic_DNA"/>
</dbReference>
<evidence type="ECO:0000313" key="3">
    <source>
        <dbReference type="Proteomes" id="UP001159363"/>
    </source>
</evidence>
<name>A0ABQ9H3C3_9NEOP</name>
<evidence type="ECO:0000313" key="2">
    <source>
        <dbReference type="EMBL" id="KAJ8878767.1"/>
    </source>
</evidence>
<proteinExistence type="predicted"/>
<protein>
    <submittedName>
        <fullName evidence="2">Uncharacterized protein</fullName>
    </submittedName>
</protein>
<feature type="region of interest" description="Disordered" evidence="1">
    <location>
        <begin position="307"/>
        <end position="327"/>
    </location>
</feature>
<feature type="compositionally biased region" description="Basic and acidic residues" evidence="1">
    <location>
        <begin position="273"/>
        <end position="288"/>
    </location>
</feature>
<reference evidence="2 3" key="1">
    <citation type="submission" date="2023-02" db="EMBL/GenBank/DDBJ databases">
        <title>LHISI_Scaffold_Assembly.</title>
        <authorList>
            <person name="Stuart O.P."/>
            <person name="Cleave R."/>
            <person name="Magrath M.J.L."/>
            <person name="Mikheyev A.S."/>
        </authorList>
    </citation>
    <scope>NUCLEOTIDE SEQUENCE [LARGE SCALE GENOMIC DNA]</scope>
    <source>
        <strain evidence="2">Daus_M_001</strain>
        <tissue evidence="2">Leg muscle</tissue>
    </source>
</reference>
<feature type="region of interest" description="Disordered" evidence="1">
    <location>
        <begin position="273"/>
        <end position="292"/>
    </location>
</feature>
<sequence length="716" mass="79104">MYSSGSLQLIFSLDINHSSSNLQIAPPFNNNHSFGSLTEWTAYSYKEKQRAHLESKSRSSKKCSGREASAACSLSGPRPRSASRSGMLWTAYCLCSRSANTFLGPADNSTCTLGRYAFAGMICRNTTPRQPSLTARHPASYVLYYQPPRSSGVTWPAYIALNEKYRTSSISSFRARCALHTNFGRNTFGFSRLHGGDWLLLRAPRMYSSEQAPAYLATLHHMPLPRPLVRRNVEDIIKELRLCRRSLKEAKRFGRLLTSTSWEPMRVIEVSMEQRRNERAGETGDTRENPPTNEIVWARFPHAKIRGRPRRDSNSVRLGGRRAGNENLAETNTEDGEINALAASPQVSSCAIARGSGMSQASVLRILHCHAFHPYHAYLLQEALSHNTPDLSCIFFSDEAIFTHNGQVSLRNTHCWSVNNSQLALSSVTSASMEFKCKTFHCRLGGSCGFSMMVDQHMVQYVCKMYCSLSSPVLSKSVGWTLVGTPRPRSISEGAIRATLNKHTYCLITPTCKECSVSVYILVLANRHTRRRTTHFSCGYAALPYNSPPDEAGLASITSRPHNRVKRVLLYDKHYPGFEKRSFYREQRLVRRKVLTMLGSAGWTRHSASGARKRGLVGGTRGGTAGACTSVLRRASNLASVLGTPPSGDDILACNNAPVQAALLTGMRAWTYTSSVLGGAGCGDAVAREVQGEKVYEASGRQKKTKLYPGEAGPDR</sequence>
<comment type="caution">
    <text evidence="2">The sequence shown here is derived from an EMBL/GenBank/DDBJ whole genome shotgun (WGS) entry which is preliminary data.</text>
</comment>
<organism evidence="2 3">
    <name type="scientific">Dryococelus australis</name>
    <dbReference type="NCBI Taxonomy" id="614101"/>
    <lineage>
        <taxon>Eukaryota</taxon>
        <taxon>Metazoa</taxon>
        <taxon>Ecdysozoa</taxon>
        <taxon>Arthropoda</taxon>
        <taxon>Hexapoda</taxon>
        <taxon>Insecta</taxon>
        <taxon>Pterygota</taxon>
        <taxon>Neoptera</taxon>
        <taxon>Polyneoptera</taxon>
        <taxon>Phasmatodea</taxon>
        <taxon>Verophasmatodea</taxon>
        <taxon>Anareolatae</taxon>
        <taxon>Phasmatidae</taxon>
        <taxon>Eurycanthinae</taxon>
        <taxon>Dryococelus</taxon>
    </lineage>
</organism>
<dbReference type="Proteomes" id="UP001159363">
    <property type="component" value="Chromosome 6"/>
</dbReference>